<organism evidence="2 3">
    <name type="scientific">Quillaja saponaria</name>
    <name type="common">Soap bark tree</name>
    <dbReference type="NCBI Taxonomy" id="32244"/>
    <lineage>
        <taxon>Eukaryota</taxon>
        <taxon>Viridiplantae</taxon>
        <taxon>Streptophyta</taxon>
        <taxon>Embryophyta</taxon>
        <taxon>Tracheophyta</taxon>
        <taxon>Spermatophyta</taxon>
        <taxon>Magnoliopsida</taxon>
        <taxon>eudicotyledons</taxon>
        <taxon>Gunneridae</taxon>
        <taxon>Pentapetalae</taxon>
        <taxon>rosids</taxon>
        <taxon>fabids</taxon>
        <taxon>Fabales</taxon>
        <taxon>Quillajaceae</taxon>
        <taxon>Quillaja</taxon>
    </lineage>
</organism>
<proteinExistence type="predicted"/>
<keyword evidence="3" id="KW-1185">Reference proteome</keyword>
<gene>
    <name evidence="2" type="ORF">O6P43_026775</name>
</gene>
<dbReference type="KEGG" id="qsa:O6P43_026775"/>
<feature type="region of interest" description="Disordered" evidence="1">
    <location>
        <begin position="74"/>
        <end position="100"/>
    </location>
</feature>
<dbReference type="AlphaFoldDB" id="A0AAD7L3C0"/>
<accession>A0AAD7L3C0</accession>
<dbReference type="PANTHER" id="PTHR48204:SF1">
    <property type="entry name" value="OS07G0265100 PROTEIN"/>
    <property type="match status" value="1"/>
</dbReference>
<dbReference type="PANTHER" id="PTHR48204">
    <property type="entry name" value="OS07G0265100 PROTEIN"/>
    <property type="match status" value="1"/>
</dbReference>
<evidence type="ECO:0000313" key="3">
    <source>
        <dbReference type="Proteomes" id="UP001163823"/>
    </source>
</evidence>
<evidence type="ECO:0000256" key="1">
    <source>
        <dbReference type="SAM" id="MobiDB-lite"/>
    </source>
</evidence>
<protein>
    <submittedName>
        <fullName evidence="2">Retrotransposon protein putative Ty1-copia subclass</fullName>
    </submittedName>
</protein>
<reference evidence="2" key="1">
    <citation type="journal article" date="2023" name="Science">
        <title>Elucidation of the pathway for biosynthesis of saponin adjuvants from the soapbark tree.</title>
        <authorList>
            <person name="Reed J."/>
            <person name="Orme A."/>
            <person name="El-Demerdash A."/>
            <person name="Owen C."/>
            <person name="Martin L.B.B."/>
            <person name="Misra R.C."/>
            <person name="Kikuchi S."/>
            <person name="Rejzek M."/>
            <person name="Martin A.C."/>
            <person name="Harkess A."/>
            <person name="Leebens-Mack J."/>
            <person name="Louveau T."/>
            <person name="Stephenson M.J."/>
            <person name="Osbourn A."/>
        </authorList>
    </citation>
    <scope>NUCLEOTIDE SEQUENCE</scope>
    <source>
        <strain evidence="2">S10</strain>
    </source>
</reference>
<comment type="caution">
    <text evidence="2">The sequence shown here is derived from an EMBL/GenBank/DDBJ whole genome shotgun (WGS) entry which is preliminary data.</text>
</comment>
<sequence>MESTMSRTCISDSSKRPSKRLLFDRRYGWVIDEWRDPSEEALDGGRGMFCILPLAKGLLQEAWKLVQYNGNRHGSHLKDAQSRTPPSAGHVANGLGGDAN</sequence>
<dbReference type="EMBL" id="JARAOO010000011">
    <property type="protein sequence ID" value="KAJ7950602.1"/>
    <property type="molecule type" value="Genomic_DNA"/>
</dbReference>
<dbReference type="Proteomes" id="UP001163823">
    <property type="component" value="Chromosome 11"/>
</dbReference>
<evidence type="ECO:0000313" key="2">
    <source>
        <dbReference type="EMBL" id="KAJ7950602.1"/>
    </source>
</evidence>
<name>A0AAD7L3C0_QUISA</name>